<evidence type="ECO:0000259" key="2">
    <source>
        <dbReference type="Pfam" id="PF01814"/>
    </source>
</evidence>
<proteinExistence type="predicted"/>
<evidence type="ECO:0000313" key="4">
    <source>
        <dbReference type="Proteomes" id="UP000054736"/>
    </source>
</evidence>
<organism evidence="3 4">
    <name type="scientific">Legionella drozanskii LLAP-1</name>
    <dbReference type="NCBI Taxonomy" id="1212489"/>
    <lineage>
        <taxon>Bacteria</taxon>
        <taxon>Pseudomonadati</taxon>
        <taxon>Pseudomonadota</taxon>
        <taxon>Gammaproteobacteria</taxon>
        <taxon>Legionellales</taxon>
        <taxon>Legionellaceae</taxon>
        <taxon>Legionella</taxon>
    </lineage>
</organism>
<reference evidence="3 4" key="1">
    <citation type="submission" date="2015-11" db="EMBL/GenBank/DDBJ databases">
        <title>Genomic analysis of 38 Legionella species identifies large and diverse effector repertoires.</title>
        <authorList>
            <person name="Burstein D."/>
            <person name="Amaro F."/>
            <person name="Zusman T."/>
            <person name="Lifshitz Z."/>
            <person name="Cohen O."/>
            <person name="Gilbert J.A."/>
            <person name="Pupko T."/>
            <person name="Shuman H.A."/>
            <person name="Segal G."/>
        </authorList>
    </citation>
    <scope>NUCLEOTIDE SEQUENCE [LARGE SCALE GENOMIC DNA]</scope>
    <source>
        <strain evidence="3 4">ATCC 700990</strain>
    </source>
</reference>
<feature type="region of interest" description="Disordered" evidence="1">
    <location>
        <begin position="150"/>
        <end position="173"/>
    </location>
</feature>
<sequence>MDIYDYLKLDHDHVAQLFKQFEHSTLLDRKKQIVALITQELFVHAHSEQETFYQALKKFDLTKEEALHGQKEHKEIEDQINLIVNSKEFAASWVKKVEKLKEIVDHHVKEEEGTIFKHAKKVLSKEDAYIIKEEMHYLKQSLLLSLKKAESTSSKKSKSKIDSHAHKAKKKIK</sequence>
<evidence type="ECO:0000313" key="3">
    <source>
        <dbReference type="EMBL" id="KTC93845.1"/>
    </source>
</evidence>
<evidence type="ECO:0000256" key="1">
    <source>
        <dbReference type="SAM" id="MobiDB-lite"/>
    </source>
</evidence>
<gene>
    <name evidence="3" type="ORF">Ldro_0195</name>
</gene>
<dbReference type="OrthoDB" id="5523420at2"/>
<dbReference type="RefSeq" id="WP_058494548.1">
    <property type="nucleotide sequence ID" value="NZ_CAAAIU010000006.1"/>
</dbReference>
<name>A0A0W0TF56_9GAMM</name>
<dbReference type="PANTHER" id="PTHR35585">
    <property type="entry name" value="HHE DOMAIN PROTEIN (AFU_ORTHOLOGUE AFUA_4G00730)"/>
    <property type="match status" value="1"/>
</dbReference>
<accession>A0A0W0TF56</accession>
<dbReference type="Pfam" id="PF01814">
    <property type="entry name" value="Hemerythrin"/>
    <property type="match status" value="1"/>
</dbReference>
<dbReference type="Gene3D" id="1.20.120.520">
    <property type="entry name" value="nmb1532 protein domain like"/>
    <property type="match status" value="1"/>
</dbReference>
<protein>
    <submittedName>
        <fullName evidence="3">DNA nickase</fullName>
    </submittedName>
</protein>
<dbReference type="PATRIC" id="fig|1212489.4.peg.199"/>
<dbReference type="Proteomes" id="UP000054736">
    <property type="component" value="Unassembled WGS sequence"/>
</dbReference>
<dbReference type="PANTHER" id="PTHR35585:SF1">
    <property type="entry name" value="HHE DOMAIN PROTEIN (AFU_ORTHOLOGUE AFUA_4G00730)"/>
    <property type="match status" value="1"/>
</dbReference>
<keyword evidence="4" id="KW-1185">Reference proteome</keyword>
<feature type="domain" description="Hemerythrin-like" evidence="2">
    <location>
        <begin position="3"/>
        <end position="118"/>
    </location>
</feature>
<dbReference type="STRING" id="1212489.Ldro_0195"/>
<dbReference type="InterPro" id="IPR012312">
    <property type="entry name" value="Hemerythrin-like"/>
</dbReference>
<comment type="caution">
    <text evidence="3">The sequence shown here is derived from an EMBL/GenBank/DDBJ whole genome shotgun (WGS) entry which is preliminary data.</text>
</comment>
<dbReference type="AlphaFoldDB" id="A0A0W0TF56"/>
<dbReference type="EMBL" id="LNXY01000001">
    <property type="protein sequence ID" value="KTC93845.1"/>
    <property type="molecule type" value="Genomic_DNA"/>
</dbReference>